<proteinExistence type="predicted"/>
<dbReference type="AlphaFoldDB" id="A0A1H7RMK8"/>
<evidence type="ECO:0000256" key="1">
    <source>
        <dbReference type="SAM" id="MobiDB-lite"/>
    </source>
</evidence>
<reference evidence="3 4" key="1">
    <citation type="submission" date="2016-10" db="EMBL/GenBank/DDBJ databases">
        <authorList>
            <person name="de Groot N.N."/>
        </authorList>
    </citation>
    <scope>NUCLEOTIDE SEQUENCE [LARGE SCALE GENOMIC DNA]</scope>
    <source>
        <strain evidence="3 4">DSM 19182</strain>
    </source>
</reference>
<name>A0A1H7RMK8_9LACT</name>
<organism evidence="3 4">
    <name type="scientific">Alkalibacterium putridalgicola</name>
    <dbReference type="NCBI Taxonomy" id="426703"/>
    <lineage>
        <taxon>Bacteria</taxon>
        <taxon>Bacillati</taxon>
        <taxon>Bacillota</taxon>
        <taxon>Bacilli</taxon>
        <taxon>Lactobacillales</taxon>
        <taxon>Carnobacteriaceae</taxon>
        <taxon>Alkalibacterium</taxon>
    </lineage>
</organism>
<sequence length="90" mass="10289">MVDKYFNVTYCLSNGNKRIVKDVIASDSEEAVLNAPSLITNERIDLQLEGRLHRIDARHLVEVIAEEVDSPDQRKENRNKNLDALNNLNL</sequence>
<dbReference type="EMBL" id="BJUX01000008">
    <property type="protein sequence ID" value="GEK88895.1"/>
    <property type="molecule type" value="Genomic_DNA"/>
</dbReference>
<protein>
    <submittedName>
        <fullName evidence="3">Uncharacterized protein</fullName>
    </submittedName>
</protein>
<reference evidence="2 5" key="2">
    <citation type="submission" date="2019-07" db="EMBL/GenBank/DDBJ databases">
        <title>Whole genome shotgun sequence of Alkalibacterium putridalgicola NBRC 103243.</title>
        <authorList>
            <person name="Hosoyama A."/>
            <person name="Uohara A."/>
            <person name="Ohji S."/>
            <person name="Ichikawa N."/>
        </authorList>
    </citation>
    <scope>NUCLEOTIDE SEQUENCE [LARGE SCALE GENOMIC DNA]</scope>
    <source>
        <strain evidence="2 5">NBRC 103243</strain>
    </source>
</reference>
<gene>
    <name evidence="2" type="ORF">APU01nite_09340</name>
    <name evidence="3" type="ORF">SAMN04488100_10536</name>
</gene>
<accession>A0A1H7RMK8</accession>
<dbReference type="Proteomes" id="UP000198548">
    <property type="component" value="Unassembled WGS sequence"/>
</dbReference>
<evidence type="ECO:0000313" key="4">
    <source>
        <dbReference type="Proteomes" id="UP000198548"/>
    </source>
</evidence>
<dbReference type="EMBL" id="FOBL01000005">
    <property type="protein sequence ID" value="SEL61054.1"/>
    <property type="molecule type" value="Genomic_DNA"/>
</dbReference>
<dbReference type="Proteomes" id="UP000321425">
    <property type="component" value="Unassembled WGS sequence"/>
</dbReference>
<evidence type="ECO:0000313" key="5">
    <source>
        <dbReference type="Proteomes" id="UP000321425"/>
    </source>
</evidence>
<evidence type="ECO:0000313" key="3">
    <source>
        <dbReference type="EMBL" id="SEL61054.1"/>
    </source>
</evidence>
<dbReference type="RefSeq" id="WP_091486980.1">
    <property type="nucleotide sequence ID" value="NZ_BJUX01000008.1"/>
</dbReference>
<feature type="region of interest" description="Disordered" evidence="1">
    <location>
        <begin position="69"/>
        <end position="90"/>
    </location>
</feature>
<evidence type="ECO:0000313" key="2">
    <source>
        <dbReference type="EMBL" id="GEK88895.1"/>
    </source>
</evidence>
<feature type="compositionally biased region" description="Basic and acidic residues" evidence="1">
    <location>
        <begin position="71"/>
        <end position="81"/>
    </location>
</feature>
<keyword evidence="5" id="KW-1185">Reference proteome</keyword>
<dbReference type="STRING" id="426703.SAMN04488100_10536"/>